<reference evidence="1 2" key="1">
    <citation type="submission" date="2020-07" db="EMBL/GenBank/DDBJ databases">
        <title>Genomic Encyclopedia of Type Strains, Phase IV (KMG-V): Genome sequencing to study the core and pangenomes of soil and plant-associated prokaryotes.</title>
        <authorList>
            <person name="Whitman W."/>
        </authorList>
    </citation>
    <scope>NUCLEOTIDE SEQUENCE [LARGE SCALE GENOMIC DNA]</scope>
    <source>
        <strain evidence="1 2">SAS40</strain>
    </source>
</reference>
<dbReference type="Pfam" id="PF13531">
    <property type="entry name" value="SBP_bac_11"/>
    <property type="match status" value="1"/>
</dbReference>
<evidence type="ECO:0000313" key="2">
    <source>
        <dbReference type="Proteomes" id="UP000542125"/>
    </source>
</evidence>
<name>A0A7Y9IVP2_9BURK</name>
<keyword evidence="2" id="KW-1185">Reference proteome</keyword>
<dbReference type="GO" id="GO:0030973">
    <property type="term" value="F:molybdate ion binding"/>
    <property type="evidence" value="ECO:0007669"/>
    <property type="project" value="TreeGrafter"/>
</dbReference>
<gene>
    <name evidence="1" type="ORF">FHW18_003201</name>
</gene>
<accession>A0A7Y9IVP2</accession>
<dbReference type="PANTHER" id="PTHR30632:SF11">
    <property type="entry name" value="BLR4797 PROTEIN"/>
    <property type="match status" value="1"/>
</dbReference>
<dbReference type="AlphaFoldDB" id="A0A7Y9IVP2"/>
<dbReference type="SUPFAM" id="SSF53850">
    <property type="entry name" value="Periplasmic binding protein-like II"/>
    <property type="match status" value="1"/>
</dbReference>
<proteinExistence type="predicted"/>
<dbReference type="RefSeq" id="WP_179587683.1">
    <property type="nucleotide sequence ID" value="NZ_JACBYR010000001.1"/>
</dbReference>
<dbReference type="EMBL" id="JACBYR010000001">
    <property type="protein sequence ID" value="NYE83930.1"/>
    <property type="molecule type" value="Genomic_DNA"/>
</dbReference>
<dbReference type="Proteomes" id="UP000542125">
    <property type="component" value="Unassembled WGS sequence"/>
</dbReference>
<comment type="caution">
    <text evidence="1">The sequence shown here is derived from an EMBL/GenBank/DDBJ whole genome shotgun (WGS) entry which is preliminary data.</text>
</comment>
<dbReference type="PANTHER" id="PTHR30632">
    <property type="entry name" value="MOLYBDATE-BINDING PERIPLASMIC PROTEIN"/>
    <property type="match status" value="1"/>
</dbReference>
<evidence type="ECO:0000313" key="1">
    <source>
        <dbReference type="EMBL" id="NYE83930.1"/>
    </source>
</evidence>
<dbReference type="GO" id="GO:0015689">
    <property type="term" value="P:molybdate ion transport"/>
    <property type="evidence" value="ECO:0007669"/>
    <property type="project" value="TreeGrafter"/>
</dbReference>
<dbReference type="InterPro" id="IPR050682">
    <property type="entry name" value="ModA/WtpA"/>
</dbReference>
<protein>
    <submittedName>
        <fullName evidence="1">Molybdate transport system substrate-binding protein</fullName>
    </submittedName>
</protein>
<dbReference type="Gene3D" id="3.40.190.10">
    <property type="entry name" value="Periplasmic binding protein-like II"/>
    <property type="match status" value="2"/>
</dbReference>
<sequence length="229" mass="23720">MATPIRILSSMATKALLADLVARYPAAAEVDVELISVGGVEAARRVEAGEAMDIVVLAANVIDQLTGKERLVAGSRTDIVQSGVAIAVRQGEPAVDISSEASVKAAILAARSIGYSTGPSGVYLAKLFDRWGITEQIKDRIVLAPPGVPVGAFMAKGEVDLGFQQLSELMPIEGITILGPMPPSIQLMTTFSGGIAASSTQPDAARALLDYMVSADTAGIKQDNGMEPA</sequence>
<organism evidence="1 2">
    <name type="scientific">Pigmentiphaga litoralis</name>
    <dbReference type="NCBI Taxonomy" id="516702"/>
    <lineage>
        <taxon>Bacteria</taxon>
        <taxon>Pseudomonadati</taxon>
        <taxon>Pseudomonadota</taxon>
        <taxon>Betaproteobacteria</taxon>
        <taxon>Burkholderiales</taxon>
        <taxon>Alcaligenaceae</taxon>
        <taxon>Pigmentiphaga</taxon>
    </lineage>
</organism>